<sequence length="210" mass="23375">MRLAPKSVDICQVMATSAQVMTDILRDDVNLAIWQRQLPAQVEDFAALVLSLGQALADEREIDVDEQQPPRLEGLLREAADLHGYAGFVADVEWLVAAYTCLLGARRIGLRLRVLDGAMCPRFHVDHVPLRLLTTYSGAGSEWLEEGMIDRRRLLSAPPPVDNIQRLLTGEVALLKGEKWQGNEGRGLIHRSPLTPVGQRRLLLSLDWLG</sequence>
<protein>
    <submittedName>
        <fullName evidence="1">DUF1826 domain-containing protein</fullName>
    </submittedName>
</protein>
<dbReference type="OrthoDB" id="5342505at2"/>
<accession>A0A5R8YVL8</accession>
<evidence type="ECO:0000313" key="2">
    <source>
        <dbReference type="Proteomes" id="UP000309819"/>
    </source>
</evidence>
<dbReference type="Proteomes" id="UP000309819">
    <property type="component" value="Unassembled WGS sequence"/>
</dbReference>
<comment type="caution">
    <text evidence="1">The sequence shown here is derived from an EMBL/GenBank/DDBJ whole genome shotgun (WGS) entry which is preliminary data.</text>
</comment>
<proteinExistence type="predicted"/>
<name>A0A5R8YVL8_9PSED</name>
<organism evidence="1 2">
    <name type="scientific">Pseudomonas mosselii</name>
    <dbReference type="NCBI Taxonomy" id="78327"/>
    <lineage>
        <taxon>Bacteria</taxon>
        <taxon>Pseudomonadati</taxon>
        <taxon>Pseudomonadota</taxon>
        <taxon>Gammaproteobacteria</taxon>
        <taxon>Pseudomonadales</taxon>
        <taxon>Pseudomonadaceae</taxon>
        <taxon>Pseudomonas</taxon>
    </lineage>
</organism>
<evidence type="ECO:0000313" key="1">
    <source>
        <dbReference type="EMBL" id="TLP57411.1"/>
    </source>
</evidence>
<gene>
    <name evidence="1" type="ORF">FEM01_17530</name>
</gene>
<dbReference type="InterPro" id="IPR014955">
    <property type="entry name" value="DUF1826"/>
</dbReference>
<dbReference type="Pfam" id="PF08856">
    <property type="entry name" value="DUF1826"/>
    <property type="match status" value="1"/>
</dbReference>
<dbReference type="AlphaFoldDB" id="A0A5R8YVL8"/>
<reference evidence="1 2" key="1">
    <citation type="submission" date="2019-05" db="EMBL/GenBank/DDBJ databases">
        <title>Pseudomonas sp. SC006 isolated from lettuce that can produce HBGAs.</title>
        <authorList>
            <person name="Wang D."/>
            <person name="Liao N."/>
            <person name="Liu D."/>
            <person name="Zhang Z."/>
            <person name="Zou S."/>
        </authorList>
    </citation>
    <scope>NUCLEOTIDE SEQUENCE [LARGE SCALE GENOMIC DNA]</scope>
    <source>
        <strain evidence="1 2">SC006</strain>
    </source>
</reference>
<dbReference type="EMBL" id="VAUO01000008">
    <property type="protein sequence ID" value="TLP57411.1"/>
    <property type="molecule type" value="Genomic_DNA"/>
</dbReference>
<keyword evidence="2" id="KW-1185">Reference proteome</keyword>